<proteinExistence type="predicted"/>
<dbReference type="InterPro" id="IPR047546">
    <property type="entry name" value="Rcat_RBR_RNF216"/>
</dbReference>
<dbReference type="RefSeq" id="XP_015524150.2">
    <property type="nucleotide sequence ID" value="XM_015668664.2"/>
</dbReference>
<dbReference type="GO" id="GO:0016740">
    <property type="term" value="F:transferase activity"/>
    <property type="evidence" value="ECO:0007669"/>
    <property type="project" value="UniProtKB-KW"/>
</dbReference>
<feature type="domain" description="RING-type" evidence="9">
    <location>
        <begin position="1070"/>
        <end position="1277"/>
    </location>
</feature>
<feature type="region of interest" description="Disordered" evidence="8">
    <location>
        <begin position="764"/>
        <end position="794"/>
    </location>
</feature>
<reference evidence="11 12" key="1">
    <citation type="submission" date="2025-05" db="UniProtKB">
        <authorList>
            <consortium name="RefSeq"/>
        </authorList>
    </citation>
    <scope>IDENTIFICATION</scope>
    <source>
        <tissue evidence="11 12">Thorax and Abdomen</tissue>
    </source>
</reference>
<keyword evidence="5" id="KW-0863">Zinc-finger</keyword>
<evidence type="ECO:0000313" key="12">
    <source>
        <dbReference type="RefSeq" id="XP_015524150.2"/>
    </source>
</evidence>
<feature type="compositionally biased region" description="Polar residues" evidence="8">
    <location>
        <begin position="785"/>
        <end position="794"/>
    </location>
</feature>
<feature type="region of interest" description="Disordered" evidence="8">
    <location>
        <begin position="670"/>
        <end position="697"/>
    </location>
</feature>
<dbReference type="Pfam" id="PF26200">
    <property type="entry name" value="Rcat_RNF216"/>
    <property type="match status" value="1"/>
</dbReference>
<dbReference type="CDD" id="cd20353">
    <property type="entry name" value="Rcat_RBR_RNF216"/>
    <property type="match status" value="1"/>
</dbReference>
<evidence type="ECO:0000259" key="9">
    <source>
        <dbReference type="PROSITE" id="PS51873"/>
    </source>
</evidence>
<gene>
    <name evidence="11 12 13" type="primary">LOC107227496</name>
</gene>
<evidence type="ECO:0000313" key="11">
    <source>
        <dbReference type="RefSeq" id="XP_015524149.2"/>
    </source>
</evidence>
<evidence type="ECO:0000256" key="1">
    <source>
        <dbReference type="ARBA" id="ARBA00004906"/>
    </source>
</evidence>
<dbReference type="InterPro" id="IPR047545">
    <property type="entry name" value="BRcat_RBR_RNF216"/>
</dbReference>
<dbReference type="RefSeq" id="XP_015524149.2">
    <property type="nucleotide sequence ID" value="XM_015668663.2"/>
</dbReference>
<evidence type="ECO:0000313" key="10">
    <source>
        <dbReference type="Proteomes" id="UP000829291"/>
    </source>
</evidence>
<evidence type="ECO:0000256" key="5">
    <source>
        <dbReference type="ARBA" id="ARBA00022771"/>
    </source>
</evidence>
<dbReference type="Proteomes" id="UP000829291">
    <property type="component" value="Chromosome 5"/>
</dbReference>
<feature type="compositionally biased region" description="Basic and acidic residues" evidence="8">
    <location>
        <begin position="210"/>
        <end position="238"/>
    </location>
</feature>
<keyword evidence="2" id="KW-0808">Transferase</keyword>
<dbReference type="PROSITE" id="PS51873">
    <property type="entry name" value="TRIAD"/>
    <property type="match status" value="1"/>
</dbReference>
<dbReference type="GeneID" id="107227496"/>
<protein>
    <submittedName>
        <fullName evidence="11 12">Uncharacterized protein LOC107227496</fullName>
    </submittedName>
</protein>
<evidence type="ECO:0000256" key="7">
    <source>
        <dbReference type="ARBA" id="ARBA00022833"/>
    </source>
</evidence>
<dbReference type="SUPFAM" id="SSF57850">
    <property type="entry name" value="RING/U-box"/>
    <property type="match status" value="1"/>
</dbReference>
<evidence type="ECO:0000313" key="13">
    <source>
        <dbReference type="RefSeq" id="XP_015524151.2"/>
    </source>
</evidence>
<organism evidence="10 13">
    <name type="scientific">Neodiprion lecontei</name>
    <name type="common">Redheaded pine sawfly</name>
    <dbReference type="NCBI Taxonomy" id="441921"/>
    <lineage>
        <taxon>Eukaryota</taxon>
        <taxon>Metazoa</taxon>
        <taxon>Ecdysozoa</taxon>
        <taxon>Arthropoda</taxon>
        <taxon>Hexapoda</taxon>
        <taxon>Insecta</taxon>
        <taxon>Pterygota</taxon>
        <taxon>Neoptera</taxon>
        <taxon>Endopterygota</taxon>
        <taxon>Hymenoptera</taxon>
        <taxon>Tenthredinoidea</taxon>
        <taxon>Diprionidae</taxon>
        <taxon>Diprioninae</taxon>
        <taxon>Neodiprion</taxon>
    </lineage>
</organism>
<evidence type="ECO:0000256" key="6">
    <source>
        <dbReference type="ARBA" id="ARBA00022786"/>
    </source>
</evidence>
<accession>A0A6J0C9S2</accession>
<dbReference type="PANTHER" id="PTHR22770">
    <property type="entry name" value="UBIQUITIN CONJUGATING ENZYME 7 INTERACTING PROTEIN-RELATED"/>
    <property type="match status" value="1"/>
</dbReference>
<dbReference type="Gene3D" id="1.20.120.1750">
    <property type="match status" value="1"/>
</dbReference>
<dbReference type="InterPro" id="IPR051628">
    <property type="entry name" value="LUBAC_E3_Ligases"/>
</dbReference>
<dbReference type="KEGG" id="nlo:107227496"/>
<evidence type="ECO:0000256" key="2">
    <source>
        <dbReference type="ARBA" id="ARBA00022679"/>
    </source>
</evidence>
<dbReference type="OrthoDB" id="10009520at2759"/>
<evidence type="ECO:0000256" key="4">
    <source>
        <dbReference type="ARBA" id="ARBA00022737"/>
    </source>
</evidence>
<name>A0A6J0C9S2_NEOLC</name>
<feature type="compositionally biased region" description="Acidic residues" evidence="8">
    <location>
        <begin position="239"/>
        <end position="252"/>
    </location>
</feature>
<dbReference type="PANTHER" id="PTHR22770:SF47">
    <property type="entry name" value="E3 UBIQUITIN-PROTEIN LIGASE RNF216"/>
    <property type="match status" value="1"/>
</dbReference>
<keyword evidence="4" id="KW-0677">Repeat</keyword>
<evidence type="ECO:0000256" key="3">
    <source>
        <dbReference type="ARBA" id="ARBA00022723"/>
    </source>
</evidence>
<dbReference type="CDD" id="cd20339">
    <property type="entry name" value="BRcat_RBR_RNF216"/>
    <property type="match status" value="1"/>
</dbReference>
<keyword evidence="6" id="KW-0833">Ubl conjugation pathway</keyword>
<dbReference type="RefSeq" id="XP_015524151.2">
    <property type="nucleotide sequence ID" value="XM_015668665.2"/>
</dbReference>
<comment type="pathway">
    <text evidence="1">Protein modification; protein ubiquitination.</text>
</comment>
<evidence type="ECO:0000256" key="8">
    <source>
        <dbReference type="SAM" id="MobiDB-lite"/>
    </source>
</evidence>
<feature type="region of interest" description="Disordered" evidence="8">
    <location>
        <begin position="210"/>
        <end position="252"/>
    </location>
</feature>
<keyword evidence="7" id="KW-0862">Zinc</keyword>
<keyword evidence="3" id="KW-0479">Metal-binding</keyword>
<keyword evidence="10" id="KW-1185">Reference proteome</keyword>
<dbReference type="GO" id="GO:0008270">
    <property type="term" value="F:zinc ion binding"/>
    <property type="evidence" value="ECO:0007669"/>
    <property type="project" value="UniProtKB-KW"/>
</dbReference>
<sequence length="1345" mass="152969">MFHGIFENIEEVQNILASHSLEPVDGNRIFELLEVYKTTEAVVKILMKSRSRPEPDLLMNPWAIKAGTSTQREDRSNRSGVFTCPSTEIDITHSSDDIEIIEHKIVRPVLLAKGSNEPEVLDLENCQINKDMPKVINREPEMLRCAEKVNYDHKRPKATKEIYENLKKMANCKVEKSDVENEAANQNAGEMEIEMADDLSTGLTKSVLDPTKDGFAETKTQKEGAVDSSKDMFDSKGEEIDENNSESDSEVEMDDDYYRLVESDNFEEFDESRDIVSIPPNPILRLTDEAVFPNFQHQNTEASHFGQGENRMEEMLEENNNDPNNNLEDSEILDQNILASVTKYDSVPLERDVIEEKSSSPKPGCSKDSYYTDFDARMAQVCEDKTDINPTKTMSEKLTVKKRSQAYKERNLPAANNTPHNDATMIRDLNSIKTVLPGYSEKQIMSLLIKNIEASNRIELVLWDLLPDKRPLPILCTKRKLKEDANPSSVKKFLQDEWTCNKEIKETTAISMEAPKTELIEPQRNGIVKPAKLKLLHASKNTVQPAKLPFANSSSHPQIPRPLMPKSGIILQPSKLNHLKRQAEDEQAKKPKTLIDEFENLTKSFFPHYVDLSTASVSSKNTGAISKKSTGTKSTVLEDQNDSLKRKVVTEMPAASTNSKTIEINHHRNDANFSDSSVKSRSHVRPKPEPDVIMFPPAHKMKSNDRQVNSVALPKVESRKTQLPQVAPPRGNLVVEMLQEVELSLKNTAILQKQVDLVTHTNHLTDEQRKPQVSLPAKSPDVPSINPSPNNTLGAEQVEPAIRVRQVEKTDVQPPKELFNPLINIFPDVDPNHIADLCNEAKARNQNLEYVVEILLVNGSKYPRIVNPDPEPQELNPDTQYENLQGIFPDAHPEYLRDIAERYYNDPEAMKNFVQANLEVPDYPTMADYQKKIKITEQIRQYTEDFCTEKFLEIFPDPFAHFEDSKRIYKYNVIAFEFLKSLFRLNKVATIQRAYKSPKHPYHISLAAKELTIIGPDMKTKRGDKLIPTEDIPLLQEFAFIRHKIAIKEYMKKQKWQEKEEFKRLKANHELLECQCCFEAECMPSKCSTCSEGHIFCKSCIKLGSATKIGEGQTHFPCFMECKGEFTLPVLQKVLEPTMFSILLRKRQEEEVKAAGLEGLISCPFCHFASIPPPEDKVFKCLNPECMKETCRLCKEVNHVPLRCDEVTKGEEARHYLEEKMTEALVRKCYKCSRPFFKDEGCNKMTCPCGATTCYICGEPVKDYKHFNGQGSDRADLCPLWSDNKVLNAETVRVVAKAAEKEILKKNPHLKIDARTLMPMLPQASKGPHQDIANGHILPIHIRRT</sequence>
<dbReference type="InterPro" id="IPR044066">
    <property type="entry name" value="TRIAD_supradom"/>
</dbReference>